<evidence type="ECO:0000313" key="2">
    <source>
        <dbReference type="EMBL" id="ALN56284.1"/>
    </source>
</evidence>
<gene>
    <name evidence="2" type="ORF">GLE_0926</name>
</gene>
<feature type="compositionally biased region" description="Pro residues" evidence="1">
    <location>
        <begin position="28"/>
        <end position="37"/>
    </location>
</feature>
<feature type="compositionally biased region" description="Basic and acidic residues" evidence="1">
    <location>
        <begin position="111"/>
        <end position="123"/>
    </location>
</feature>
<evidence type="ECO:0000256" key="1">
    <source>
        <dbReference type="SAM" id="MobiDB-lite"/>
    </source>
</evidence>
<feature type="compositionally biased region" description="Low complexity" evidence="1">
    <location>
        <begin position="87"/>
        <end position="105"/>
    </location>
</feature>
<dbReference type="Proteomes" id="UP000061569">
    <property type="component" value="Chromosome"/>
</dbReference>
<reference evidence="2 3" key="1">
    <citation type="submission" date="2015-11" db="EMBL/GenBank/DDBJ databases">
        <title>Genome sequences of Lysobacter enzymogenes strain C3 and Lysobacter antibioticus ATCC 29479.</title>
        <authorList>
            <person name="Kobayashi D.Y."/>
        </authorList>
    </citation>
    <scope>NUCLEOTIDE SEQUENCE [LARGE SCALE GENOMIC DNA]</scope>
    <source>
        <strain evidence="2 3">C3</strain>
    </source>
</reference>
<dbReference type="PATRIC" id="fig|69.6.peg.914"/>
<evidence type="ECO:0000313" key="3">
    <source>
        <dbReference type="Proteomes" id="UP000061569"/>
    </source>
</evidence>
<sequence length="134" mass="14678">MLLWQGLQPRCFPFRSPRPDRKASGLKPLPPQRPLPQKPSLVSGAFAGGYGATNRPLRQAATPPAYPSAAQRIDVAPRRPLPPRPANPAATSRQPGGRILTGGRLPRPRRRNDPSRQARRRDQSPSLGSECVVR</sequence>
<organism evidence="2 3">
    <name type="scientific">Lysobacter enzymogenes</name>
    <dbReference type="NCBI Taxonomy" id="69"/>
    <lineage>
        <taxon>Bacteria</taxon>
        <taxon>Pseudomonadati</taxon>
        <taxon>Pseudomonadota</taxon>
        <taxon>Gammaproteobacteria</taxon>
        <taxon>Lysobacterales</taxon>
        <taxon>Lysobacteraceae</taxon>
        <taxon>Lysobacter</taxon>
    </lineage>
</organism>
<dbReference type="STRING" id="69.GLE_0926"/>
<dbReference type="KEGG" id="lez:GLE_0926"/>
<dbReference type="AlphaFoldDB" id="A0A0S2DCP4"/>
<proteinExistence type="predicted"/>
<dbReference type="EMBL" id="CP013140">
    <property type="protein sequence ID" value="ALN56284.1"/>
    <property type="molecule type" value="Genomic_DNA"/>
</dbReference>
<name>A0A0S2DCP4_LYSEN</name>
<protein>
    <submittedName>
        <fullName evidence="2">Uncharacterized protein</fullName>
    </submittedName>
</protein>
<accession>A0A0S2DCP4</accession>
<feature type="region of interest" description="Disordered" evidence="1">
    <location>
        <begin position="1"/>
        <end position="134"/>
    </location>
</feature>